<evidence type="ECO:0008006" key="3">
    <source>
        <dbReference type="Google" id="ProtNLM"/>
    </source>
</evidence>
<organism evidence="1 2">
    <name type="scientific">Paenibacillus profundus</name>
    <dbReference type="NCBI Taxonomy" id="1173085"/>
    <lineage>
        <taxon>Bacteria</taxon>
        <taxon>Bacillati</taxon>
        <taxon>Bacillota</taxon>
        <taxon>Bacilli</taxon>
        <taxon>Bacillales</taxon>
        <taxon>Paenibacillaceae</taxon>
        <taxon>Paenibacillus</taxon>
    </lineage>
</organism>
<dbReference type="EMBL" id="JAJNBZ010000006">
    <property type="protein sequence ID" value="MCE5169695.1"/>
    <property type="molecule type" value="Genomic_DNA"/>
</dbReference>
<gene>
    <name evidence="1" type="ORF">LQV63_10255</name>
</gene>
<dbReference type="RefSeq" id="WP_233696611.1">
    <property type="nucleotide sequence ID" value="NZ_JAJNBZ010000006.1"/>
</dbReference>
<evidence type="ECO:0000313" key="1">
    <source>
        <dbReference type="EMBL" id="MCE5169695.1"/>
    </source>
</evidence>
<reference evidence="1 2" key="1">
    <citation type="submission" date="2021-11" db="EMBL/GenBank/DDBJ databases">
        <title>Draft genome sequence of Paenibacillus profundus YoMME, a new Gram-positive bacteria with exoelectrogenic properties.</title>
        <authorList>
            <person name="Hubenova Y."/>
            <person name="Hubenova E."/>
            <person name="Manasiev Y."/>
            <person name="Peykov S."/>
            <person name="Mitov M."/>
        </authorList>
    </citation>
    <scope>NUCLEOTIDE SEQUENCE [LARGE SCALE GENOMIC DNA]</scope>
    <source>
        <strain evidence="1 2">YoMME</strain>
    </source>
</reference>
<dbReference type="Proteomes" id="UP001199916">
    <property type="component" value="Unassembled WGS sequence"/>
</dbReference>
<proteinExistence type="predicted"/>
<comment type="caution">
    <text evidence="1">The sequence shown here is derived from an EMBL/GenBank/DDBJ whole genome shotgun (WGS) entry which is preliminary data.</text>
</comment>
<keyword evidence="2" id="KW-1185">Reference proteome</keyword>
<name>A0ABS8YH51_9BACL</name>
<sequence length="498" mass="59449">MTSKITLLHDKPLDINFYTWNLQWVKDYESPWSIFEKFKYANNIGTKDFLKTFGTDELLAIKHLALSEKNCNVVRMERLQDDKIEQILKVPVKKNAYNILALVNRCFPSINLLRSNLAYCKICIRKGYHSIYHQLTFIHNCPFHPRAKLYEACQICNGRFRYVLNDKFNPYSCECGAKIFNASYPFQLVWKIHKPKIVSPTLLKLLSLTEDEIFRLKEMHFIHNENVASYEKFLEICLNQIDKSFTIDTHINHRITVSHSNLFLHGNRKEEYSRAEKVADVRSMKIIDREIDADIYNSTVNTYNALCSRLRKTILKDHSSCIKKLFKQKEICPYAYAYINWRVCIEGLSNHSNILKVYNRKKSFHDYARLETISVEDIPIFQKLTHEWEKSLFFHEKNKRYLSTTATKWVTNHLLYWLLFNHFMNWLDFASKKRYREKGKVYFYFKIPFGYNNLPLFGFFQSGENIEFHVWENKWIRKQSPCICPFEKKRKKANAKTV</sequence>
<evidence type="ECO:0000313" key="2">
    <source>
        <dbReference type="Proteomes" id="UP001199916"/>
    </source>
</evidence>
<protein>
    <recommendedName>
        <fullName evidence="3">Transposon Tn7 transposition protein TnsD C-termianl domain-containing protein</fullName>
    </recommendedName>
</protein>
<accession>A0ABS8YH51</accession>